<evidence type="ECO:0000256" key="1">
    <source>
        <dbReference type="SAM" id="MobiDB-lite"/>
    </source>
</evidence>
<gene>
    <name evidence="2" type="ORF">IAC10_07550</name>
</gene>
<evidence type="ECO:0000313" key="3">
    <source>
        <dbReference type="Proteomes" id="UP000823928"/>
    </source>
</evidence>
<sequence length="116" mass="12490">MREIPNNTGVPFSPKADLKSEAPKAPEVKPEIAETSAKGTEDLSKSPSAISGRSLVSGADNVDNDVKTMMENPAAVEKANEFFDAAEAKYRKDGVENPYEKAAALTDAFKKEFIAR</sequence>
<dbReference type="AlphaFoldDB" id="A0A9D1JNF3"/>
<accession>A0A9D1JNF3</accession>
<reference evidence="2" key="2">
    <citation type="journal article" date="2021" name="PeerJ">
        <title>Extensive microbial diversity within the chicken gut microbiome revealed by metagenomics and culture.</title>
        <authorList>
            <person name="Gilroy R."/>
            <person name="Ravi A."/>
            <person name="Getino M."/>
            <person name="Pursley I."/>
            <person name="Horton D.L."/>
            <person name="Alikhan N.F."/>
            <person name="Baker D."/>
            <person name="Gharbi K."/>
            <person name="Hall N."/>
            <person name="Watson M."/>
            <person name="Adriaenssens E.M."/>
            <person name="Foster-Nyarko E."/>
            <person name="Jarju S."/>
            <person name="Secka A."/>
            <person name="Antonio M."/>
            <person name="Oren A."/>
            <person name="Chaudhuri R.R."/>
            <person name="La Ragione R."/>
            <person name="Hildebrand F."/>
            <person name="Pallen M.J."/>
        </authorList>
    </citation>
    <scope>NUCLEOTIDE SEQUENCE</scope>
    <source>
        <strain evidence="2">6276</strain>
    </source>
</reference>
<proteinExistence type="predicted"/>
<feature type="region of interest" description="Disordered" evidence="1">
    <location>
        <begin position="1"/>
        <end position="64"/>
    </location>
</feature>
<dbReference type="Proteomes" id="UP000823928">
    <property type="component" value="Unassembled WGS sequence"/>
</dbReference>
<reference evidence="2" key="1">
    <citation type="submission" date="2020-10" db="EMBL/GenBank/DDBJ databases">
        <authorList>
            <person name="Gilroy R."/>
        </authorList>
    </citation>
    <scope>NUCLEOTIDE SEQUENCE</scope>
    <source>
        <strain evidence="2">6276</strain>
    </source>
</reference>
<feature type="compositionally biased region" description="Polar residues" evidence="1">
    <location>
        <begin position="1"/>
        <end position="10"/>
    </location>
</feature>
<feature type="compositionally biased region" description="Basic and acidic residues" evidence="1">
    <location>
        <begin position="16"/>
        <end position="32"/>
    </location>
</feature>
<protein>
    <submittedName>
        <fullName evidence="2">Uncharacterized protein</fullName>
    </submittedName>
</protein>
<comment type="caution">
    <text evidence="2">The sequence shown here is derived from an EMBL/GenBank/DDBJ whole genome shotgun (WGS) entry which is preliminary data.</text>
</comment>
<name>A0A9D1JNF3_9BACT</name>
<organism evidence="2 3">
    <name type="scientific">Candidatus Scatousia excrementigallinarum</name>
    <dbReference type="NCBI Taxonomy" id="2840935"/>
    <lineage>
        <taxon>Bacteria</taxon>
        <taxon>Candidatus Scatousia</taxon>
    </lineage>
</organism>
<dbReference type="EMBL" id="DVIU01000148">
    <property type="protein sequence ID" value="HIS36469.1"/>
    <property type="molecule type" value="Genomic_DNA"/>
</dbReference>
<evidence type="ECO:0000313" key="2">
    <source>
        <dbReference type="EMBL" id="HIS36469.1"/>
    </source>
</evidence>